<gene>
    <name evidence="16" type="primary">ftsX</name>
    <name evidence="16" type="ORF">L3081_02510</name>
</gene>
<dbReference type="InterPro" id="IPR003838">
    <property type="entry name" value="ABC3_permease_C"/>
</dbReference>
<evidence type="ECO:0000256" key="13">
    <source>
        <dbReference type="SAM" id="Phobius"/>
    </source>
</evidence>
<accession>A0ABS9WXA7</accession>
<organism evidence="16 17">
    <name type="scientific">Colwellia maritima</name>
    <dbReference type="NCBI Taxonomy" id="2912588"/>
    <lineage>
        <taxon>Bacteria</taxon>
        <taxon>Pseudomonadati</taxon>
        <taxon>Pseudomonadota</taxon>
        <taxon>Gammaproteobacteria</taxon>
        <taxon>Alteromonadales</taxon>
        <taxon>Colwelliaceae</taxon>
        <taxon>Colwellia</taxon>
    </lineage>
</organism>
<keyword evidence="10 12" id="KW-0472">Membrane</keyword>
<evidence type="ECO:0000256" key="3">
    <source>
        <dbReference type="ARBA" id="ARBA00011160"/>
    </source>
</evidence>
<evidence type="ECO:0000313" key="17">
    <source>
        <dbReference type="Proteomes" id="UP001139646"/>
    </source>
</evidence>
<name>A0ABS9WXA7_9GAMM</name>
<dbReference type="Pfam" id="PF02687">
    <property type="entry name" value="FtsX"/>
    <property type="match status" value="1"/>
</dbReference>
<sequence>MSSNRHSSGLRQRSSLLQRLLTLPIRHLQQAVGSLGDLWRTPFTSVMTVFVLGISLALPATLHLFVKNAEQVSEQWDSASQITLFLTLSTTDKSAKNLVKRIKLYTEVSDVHYISAEQALKEFKILSGFGQSLEYLDKNPLPATILVTPTERASQPSAANELLVKLKQEHEVDQGKLDLEWLTRLEAIAQLIEDIVIGVALLLCMSVVLIVGNTIRLAILNQKDAIAVMKLVGATDSFIQRPFLYSGVWYGIFGGILSWLAVTLLAHYLTSAISKVTDLYQSNFQLQGLSIDEALILIAVAVILGLVGSYISVRKHIRAIEPNAE</sequence>
<dbReference type="RefSeq" id="WP_242283229.1">
    <property type="nucleotide sequence ID" value="NZ_JAKKSL010000001.1"/>
</dbReference>
<evidence type="ECO:0000256" key="10">
    <source>
        <dbReference type="ARBA" id="ARBA00023136"/>
    </source>
</evidence>
<evidence type="ECO:0000256" key="12">
    <source>
        <dbReference type="PIRNR" id="PIRNR003097"/>
    </source>
</evidence>
<dbReference type="Proteomes" id="UP001139646">
    <property type="component" value="Unassembled WGS sequence"/>
</dbReference>
<keyword evidence="11 12" id="KW-0131">Cell cycle</keyword>
<evidence type="ECO:0000256" key="7">
    <source>
        <dbReference type="ARBA" id="ARBA00022618"/>
    </source>
</evidence>
<evidence type="ECO:0000256" key="11">
    <source>
        <dbReference type="ARBA" id="ARBA00023306"/>
    </source>
</evidence>
<protein>
    <recommendedName>
        <fullName evidence="4 12">Cell division protein FtsX</fullName>
    </recommendedName>
</protein>
<feature type="transmembrane region" description="Helical" evidence="13">
    <location>
        <begin position="248"/>
        <end position="273"/>
    </location>
</feature>
<dbReference type="InterPro" id="IPR004513">
    <property type="entry name" value="FtsX"/>
</dbReference>
<dbReference type="EMBL" id="JAKKSL010000001">
    <property type="protein sequence ID" value="MCI2282474.1"/>
    <property type="molecule type" value="Genomic_DNA"/>
</dbReference>
<dbReference type="InterPro" id="IPR047590">
    <property type="entry name" value="FtsX_proteobact-type"/>
</dbReference>
<feature type="domain" description="ABC3 transporter permease C-terminal" evidence="14">
    <location>
        <begin position="199"/>
        <end position="315"/>
    </location>
</feature>
<keyword evidence="8 13" id="KW-0812">Transmembrane</keyword>
<dbReference type="InterPro" id="IPR040690">
    <property type="entry name" value="FtsX_ECD"/>
</dbReference>
<evidence type="ECO:0000259" key="14">
    <source>
        <dbReference type="Pfam" id="PF02687"/>
    </source>
</evidence>
<evidence type="ECO:0000256" key="6">
    <source>
        <dbReference type="ARBA" id="ARBA00022519"/>
    </source>
</evidence>
<dbReference type="Gene3D" id="3.30.70.3040">
    <property type="match status" value="1"/>
</dbReference>
<evidence type="ECO:0000313" key="16">
    <source>
        <dbReference type="EMBL" id="MCI2282474.1"/>
    </source>
</evidence>
<evidence type="ECO:0000256" key="8">
    <source>
        <dbReference type="ARBA" id="ARBA00022692"/>
    </source>
</evidence>
<reference evidence="16" key="1">
    <citation type="submission" date="2022-01" db="EMBL/GenBank/DDBJ databases">
        <title>Colwellia maritima, isolated from seawater.</title>
        <authorList>
            <person name="Kristyanto S."/>
            <person name="Jung J."/>
            <person name="Jeon C.O."/>
        </authorList>
    </citation>
    <scope>NUCLEOTIDE SEQUENCE</scope>
    <source>
        <strain evidence="16">MSW7</strain>
    </source>
</reference>
<comment type="caution">
    <text evidence="16">The sequence shown here is derived from an EMBL/GenBank/DDBJ whole genome shotgun (WGS) entry which is preliminary data.</text>
</comment>
<keyword evidence="9 13" id="KW-1133">Transmembrane helix</keyword>
<evidence type="ECO:0000256" key="1">
    <source>
        <dbReference type="ARBA" id="ARBA00004429"/>
    </source>
</evidence>
<keyword evidence="17" id="KW-1185">Reference proteome</keyword>
<comment type="similarity">
    <text evidence="2 12">Belongs to the ABC-4 integral membrane protein family. FtsX subfamily.</text>
</comment>
<dbReference type="Pfam" id="PF18075">
    <property type="entry name" value="FtsX_ECD"/>
    <property type="match status" value="1"/>
</dbReference>
<comment type="subcellular location">
    <subcellularLocation>
        <location evidence="1">Cell inner membrane</location>
        <topology evidence="1">Multi-pass membrane protein</topology>
    </subcellularLocation>
</comment>
<evidence type="ECO:0000256" key="4">
    <source>
        <dbReference type="ARBA" id="ARBA00021907"/>
    </source>
</evidence>
<evidence type="ECO:0000256" key="5">
    <source>
        <dbReference type="ARBA" id="ARBA00022475"/>
    </source>
</evidence>
<evidence type="ECO:0000256" key="9">
    <source>
        <dbReference type="ARBA" id="ARBA00022989"/>
    </source>
</evidence>
<proteinExistence type="inferred from homology"/>
<feature type="domain" description="FtsX extracellular" evidence="15">
    <location>
        <begin position="81"/>
        <end position="162"/>
    </location>
</feature>
<keyword evidence="7 12" id="KW-0132">Cell division</keyword>
<comment type="subunit">
    <text evidence="3">Forms a membrane-associated complex with FtsE.</text>
</comment>
<comment type="function">
    <text evidence="12">Part of the ABC transporter FtsEX involved in cellular division.</text>
</comment>
<evidence type="ECO:0000259" key="15">
    <source>
        <dbReference type="Pfam" id="PF18075"/>
    </source>
</evidence>
<dbReference type="NCBIfam" id="TIGR00439">
    <property type="entry name" value="FtsX_Gneg"/>
    <property type="match status" value="1"/>
</dbReference>
<keyword evidence="6 12" id="KW-0997">Cell inner membrane</keyword>
<dbReference type="PANTHER" id="PTHR47755:SF1">
    <property type="entry name" value="CELL DIVISION PROTEIN FTSX"/>
    <property type="match status" value="1"/>
</dbReference>
<evidence type="ECO:0000256" key="2">
    <source>
        <dbReference type="ARBA" id="ARBA00007379"/>
    </source>
</evidence>
<dbReference type="PANTHER" id="PTHR47755">
    <property type="entry name" value="CELL DIVISION PROTEIN FTSX"/>
    <property type="match status" value="1"/>
</dbReference>
<feature type="transmembrane region" description="Helical" evidence="13">
    <location>
        <begin position="294"/>
        <end position="313"/>
    </location>
</feature>
<dbReference type="PIRSF" id="PIRSF003097">
    <property type="entry name" value="FtsX"/>
    <property type="match status" value="1"/>
</dbReference>
<feature type="transmembrane region" description="Helical" evidence="13">
    <location>
        <begin position="195"/>
        <end position="219"/>
    </location>
</feature>
<keyword evidence="5 12" id="KW-1003">Cell membrane</keyword>